<dbReference type="AlphaFoldDB" id="A0A939S041"/>
<evidence type="ECO:0000256" key="4">
    <source>
        <dbReference type="ARBA" id="ARBA00022679"/>
    </source>
</evidence>
<keyword evidence="3" id="KW-1003">Cell membrane</keyword>
<protein>
    <submittedName>
        <fullName evidence="7">CDP-glycerol glycerophosphotransferase family protein</fullName>
    </submittedName>
</protein>
<comment type="subcellular location">
    <subcellularLocation>
        <location evidence="1">Cell membrane</location>
        <topology evidence="1">Peripheral membrane protein</topology>
    </subcellularLocation>
</comment>
<keyword evidence="4" id="KW-0808">Transferase</keyword>
<proteinExistence type="inferred from homology"/>
<dbReference type="InterPro" id="IPR043148">
    <property type="entry name" value="TagF_C"/>
</dbReference>
<dbReference type="InterPro" id="IPR007554">
    <property type="entry name" value="Glycerophosphate_synth"/>
</dbReference>
<evidence type="ECO:0000256" key="1">
    <source>
        <dbReference type="ARBA" id="ARBA00004202"/>
    </source>
</evidence>
<organism evidence="7 8">
    <name type="scientific">Leucobacter ruminantium</name>
    <dbReference type="NCBI Taxonomy" id="1289170"/>
    <lineage>
        <taxon>Bacteria</taxon>
        <taxon>Bacillati</taxon>
        <taxon>Actinomycetota</taxon>
        <taxon>Actinomycetes</taxon>
        <taxon>Micrococcales</taxon>
        <taxon>Microbacteriaceae</taxon>
        <taxon>Leucobacter</taxon>
    </lineage>
</organism>
<keyword evidence="5" id="KW-0777">Teichoic acid biosynthesis</keyword>
<dbReference type="Gene3D" id="3.40.50.11820">
    <property type="match status" value="2"/>
</dbReference>
<evidence type="ECO:0000256" key="5">
    <source>
        <dbReference type="ARBA" id="ARBA00022944"/>
    </source>
</evidence>
<gene>
    <name evidence="7" type="ORF">J4H91_12490</name>
</gene>
<dbReference type="GO" id="GO:0005886">
    <property type="term" value="C:plasma membrane"/>
    <property type="evidence" value="ECO:0007669"/>
    <property type="project" value="UniProtKB-SubCell"/>
</dbReference>
<dbReference type="PANTHER" id="PTHR37316:SF3">
    <property type="entry name" value="TEICHOIC ACID GLYCEROL-PHOSPHATE TRANSFERASE"/>
    <property type="match status" value="1"/>
</dbReference>
<comment type="similarity">
    <text evidence="2">Belongs to the CDP-glycerol glycerophosphotransferase family.</text>
</comment>
<name>A0A939S041_9MICO</name>
<dbReference type="Gene3D" id="3.40.50.12580">
    <property type="match status" value="2"/>
</dbReference>
<evidence type="ECO:0000256" key="6">
    <source>
        <dbReference type="ARBA" id="ARBA00023136"/>
    </source>
</evidence>
<keyword evidence="6" id="KW-0472">Membrane</keyword>
<dbReference type="EMBL" id="JAGDYL010000024">
    <property type="protein sequence ID" value="MBO1806124.1"/>
    <property type="molecule type" value="Genomic_DNA"/>
</dbReference>
<reference evidence="7" key="1">
    <citation type="submission" date="2021-03" db="EMBL/GenBank/DDBJ databases">
        <title>Leucobacter chromiisoli sp. nov., isolated from chromium-containing soil of chemical plant.</title>
        <authorList>
            <person name="Xu Z."/>
        </authorList>
    </citation>
    <scope>NUCLEOTIDE SEQUENCE</scope>
    <source>
        <strain evidence="7">A2</strain>
    </source>
</reference>
<evidence type="ECO:0000256" key="3">
    <source>
        <dbReference type="ARBA" id="ARBA00022475"/>
    </source>
</evidence>
<evidence type="ECO:0000313" key="7">
    <source>
        <dbReference type="EMBL" id="MBO1806124.1"/>
    </source>
</evidence>
<dbReference type="GO" id="GO:0047355">
    <property type="term" value="F:CDP-glycerol glycerophosphotransferase activity"/>
    <property type="evidence" value="ECO:0007669"/>
    <property type="project" value="InterPro"/>
</dbReference>
<dbReference type="InterPro" id="IPR043149">
    <property type="entry name" value="TagF_N"/>
</dbReference>
<evidence type="ECO:0000313" key="8">
    <source>
        <dbReference type="Proteomes" id="UP000664398"/>
    </source>
</evidence>
<sequence>MTTGGFRFASGNLAKLLALPKYLLSAVLAWFIPRAPERWVFGSGIGVGEGALALARRLRQEDPQARITWLVSDETEADEARAEGFEPVLRSSRAGYWATLRAAVIVVTHGLGDANRFGVFGGFVVQLWHGAPLKRLHLDTSVTTSVRGPAPIRALLKRMYLVGSREVDLYVAGSVVAAERLRSAFRVEPGKVRVLGDPRDDELAVQAVDPAAARAARARLVALLAAGPAGAGRAEGAAGVVDPAAAADLADGEGSGPAPIAHGARILLYAPTWRDGETDPAVPTEAETAIIRAALDRLDAHLVIRPHPLGRGAYSHLLGGRIHLLEAAVAPDVTPLLGGVDTVITDYSSIALDYALLGRPVVWFAPDLESYVGSRGLYEPLEVTSGGRIARDWADVVSRLDELAGNRAVLRSAQAETRALAARFHAHPEGGAAAHVLAEVRRLRTPARELIAENAVFFESFYGRQVSCNPLAIDREIAARFPETTRYWSVTSERQEVPEGAIPLLVGGREWFAARRYARLLVVNDWLRYGFRRRRGQTVLQTWHGTMLKHLALGRPNVSLRTRLAVRRESRRWSLMLSQNPHSTEQFRSSYAFRGEILELGYPRDDRLASAVLGEHELNPIAVRAAREELGVRRGTSVLAYIPTWRDGGLTLVDDLDVHRLAAELGEEWTVIVRGHTRTHAFGGYVGSGGVIDASQHPSVEDVLLASDVVVTDFSSVMFDAAVARRPLLFFVPDLEAYRDRERGFTFDFEREAPGPLLSRRDEVVGMARALRDEGSDAAWMRESADAARAWRERFAPHDDGHAAERVVDALVDRGALD</sequence>
<dbReference type="InterPro" id="IPR051612">
    <property type="entry name" value="Teichoic_Acid_Biosynth"/>
</dbReference>
<evidence type="ECO:0000256" key="2">
    <source>
        <dbReference type="ARBA" id="ARBA00010488"/>
    </source>
</evidence>
<accession>A0A939S041</accession>
<dbReference type="Proteomes" id="UP000664398">
    <property type="component" value="Unassembled WGS sequence"/>
</dbReference>
<dbReference type="RefSeq" id="WP_208046591.1">
    <property type="nucleotide sequence ID" value="NZ_JAGDYL010000024.1"/>
</dbReference>
<dbReference type="PANTHER" id="PTHR37316">
    <property type="entry name" value="TEICHOIC ACID GLYCEROL-PHOSPHATE PRIMASE"/>
    <property type="match status" value="1"/>
</dbReference>
<keyword evidence="8" id="KW-1185">Reference proteome</keyword>
<comment type="caution">
    <text evidence="7">The sequence shown here is derived from an EMBL/GenBank/DDBJ whole genome shotgun (WGS) entry which is preliminary data.</text>
</comment>
<dbReference type="GO" id="GO:0019350">
    <property type="term" value="P:teichoic acid biosynthetic process"/>
    <property type="evidence" value="ECO:0007669"/>
    <property type="project" value="UniProtKB-KW"/>
</dbReference>
<dbReference type="SUPFAM" id="SSF53756">
    <property type="entry name" value="UDP-Glycosyltransferase/glycogen phosphorylase"/>
    <property type="match status" value="2"/>
</dbReference>
<dbReference type="Pfam" id="PF04464">
    <property type="entry name" value="Glyphos_transf"/>
    <property type="match status" value="3"/>
</dbReference>